<dbReference type="InterPro" id="IPR016181">
    <property type="entry name" value="Acyl_CoA_acyltransferase"/>
</dbReference>
<evidence type="ECO:0000256" key="8">
    <source>
        <dbReference type="ARBA" id="ARBA00048923"/>
    </source>
</evidence>
<evidence type="ECO:0000256" key="5">
    <source>
        <dbReference type="ARBA" id="ARBA00023251"/>
    </source>
</evidence>
<dbReference type="GO" id="GO:0046677">
    <property type="term" value="P:response to antibiotic"/>
    <property type="evidence" value="ECO:0007669"/>
    <property type="project" value="UniProtKB-KW"/>
</dbReference>
<dbReference type="Pfam" id="PF00583">
    <property type="entry name" value="Acetyltransf_1"/>
    <property type="match status" value="1"/>
</dbReference>
<accession>A0A6N3AK47</accession>
<proteinExistence type="predicted"/>
<evidence type="ECO:0000256" key="2">
    <source>
        <dbReference type="ARBA" id="ARBA00012888"/>
    </source>
</evidence>
<dbReference type="InterPro" id="IPR000182">
    <property type="entry name" value="GNAT_dom"/>
</dbReference>
<dbReference type="EC" id="2.3.1.82" evidence="2"/>
<keyword evidence="5" id="KW-0046">Antibiotic resistance</keyword>
<evidence type="ECO:0000256" key="6">
    <source>
        <dbReference type="ARBA" id="ARBA00023315"/>
    </source>
</evidence>
<dbReference type="CDD" id="cd04301">
    <property type="entry name" value="NAT_SF"/>
    <property type="match status" value="1"/>
</dbReference>
<comment type="subunit">
    <text evidence="1">Homodimer.</text>
</comment>
<organism evidence="10">
    <name type="scientific">Peptoniphilus gorbachii</name>
    <dbReference type="NCBI Taxonomy" id="411567"/>
    <lineage>
        <taxon>Bacteria</taxon>
        <taxon>Bacillati</taxon>
        <taxon>Bacillota</taxon>
        <taxon>Tissierellia</taxon>
        <taxon>Tissierellales</taxon>
        <taxon>Peptoniphilaceae</taxon>
        <taxon>Peptoniphilus</taxon>
    </lineage>
</organism>
<keyword evidence="4 10" id="KW-0808">Transferase</keyword>
<dbReference type="InterPro" id="IPR024170">
    <property type="entry name" value="Aminoglycoside_N6-AcTrfrase"/>
</dbReference>
<reference evidence="10" key="1">
    <citation type="submission" date="2019-11" db="EMBL/GenBank/DDBJ databases">
        <authorList>
            <person name="Feng L."/>
        </authorList>
    </citation>
    <scope>NUCLEOTIDE SEQUENCE</scope>
    <source>
        <strain evidence="10">PgorbachiiLFYP46</strain>
    </source>
</reference>
<name>A0A6N3AK47_9FIRM</name>
<comment type="catalytic activity">
    <reaction evidence="8">
        <text>kanamycin B + acetyl-CoA = N(6')-acetylkanamycin B + CoA + H(+)</text>
        <dbReference type="Rhea" id="RHEA:16449"/>
        <dbReference type="ChEBI" id="CHEBI:15378"/>
        <dbReference type="ChEBI" id="CHEBI:57287"/>
        <dbReference type="ChEBI" id="CHEBI:57288"/>
        <dbReference type="ChEBI" id="CHEBI:58390"/>
        <dbReference type="ChEBI" id="CHEBI:58549"/>
        <dbReference type="EC" id="2.3.1.82"/>
    </reaction>
</comment>
<evidence type="ECO:0000256" key="4">
    <source>
        <dbReference type="ARBA" id="ARBA00022679"/>
    </source>
</evidence>
<dbReference type="AlphaFoldDB" id="A0A6N3AK47"/>
<sequence length="145" mass="16702">MILEAKEKDAEILAEMATKIWENDKISELTEEFMEIAKDENSTCFLKFIDEKAVAFANVALRHDYVEGTETSPVGYLEGVYVKENYRKKGYARELVEACEKWAIEKNCKEFASDCLLENTDSLKFHLAIGFIEANRIICFKKNLI</sequence>
<protein>
    <recommendedName>
        <fullName evidence="3">Aminoglycoside N(6')-acetyltransferase type 1</fullName>
        <ecNumber evidence="2">2.3.1.82</ecNumber>
    </recommendedName>
    <alternativeName>
        <fullName evidence="7">Aminoglycoside resistance protein</fullName>
    </alternativeName>
</protein>
<gene>
    <name evidence="10" type="ORF">PGLFYP46_01373</name>
</gene>
<evidence type="ECO:0000256" key="7">
    <source>
        <dbReference type="ARBA" id="ARBA00029660"/>
    </source>
</evidence>
<dbReference type="PROSITE" id="PS51186">
    <property type="entry name" value="GNAT"/>
    <property type="match status" value="1"/>
</dbReference>
<dbReference type="Gene3D" id="3.40.630.30">
    <property type="match status" value="1"/>
</dbReference>
<dbReference type="PIRSF" id="PIRSF000452">
    <property type="entry name" value="6-N-acetyltransf"/>
    <property type="match status" value="1"/>
</dbReference>
<evidence type="ECO:0000256" key="3">
    <source>
        <dbReference type="ARBA" id="ARBA00017677"/>
    </source>
</evidence>
<dbReference type="NCBIfam" id="NF043067">
    <property type="entry name" value="AAC_6p_group_E"/>
    <property type="match status" value="1"/>
</dbReference>
<evidence type="ECO:0000256" key="1">
    <source>
        <dbReference type="ARBA" id="ARBA00011738"/>
    </source>
</evidence>
<evidence type="ECO:0000259" key="9">
    <source>
        <dbReference type="PROSITE" id="PS51186"/>
    </source>
</evidence>
<dbReference type="SUPFAM" id="SSF55729">
    <property type="entry name" value="Acyl-CoA N-acyltransferases (Nat)"/>
    <property type="match status" value="1"/>
</dbReference>
<dbReference type="GO" id="GO:0047663">
    <property type="term" value="F:aminoglycoside 6'-N-acetyltransferase activity"/>
    <property type="evidence" value="ECO:0007669"/>
    <property type="project" value="UniProtKB-EC"/>
</dbReference>
<feature type="domain" description="N-acetyltransferase" evidence="9">
    <location>
        <begin position="1"/>
        <end position="145"/>
    </location>
</feature>
<keyword evidence="6 10" id="KW-0012">Acyltransferase</keyword>
<evidence type="ECO:0000313" key="10">
    <source>
        <dbReference type="EMBL" id="VYT90588.1"/>
    </source>
</evidence>
<dbReference type="RefSeq" id="WP_156701119.1">
    <property type="nucleotide sequence ID" value="NZ_CACRUP010000010.1"/>
</dbReference>
<dbReference type="EMBL" id="CACRUP010000010">
    <property type="protein sequence ID" value="VYT90588.1"/>
    <property type="molecule type" value="Genomic_DNA"/>
</dbReference>